<evidence type="ECO:0000259" key="14">
    <source>
        <dbReference type="PROSITE" id="PS51192"/>
    </source>
</evidence>
<evidence type="ECO:0000256" key="4">
    <source>
        <dbReference type="ARBA" id="ARBA00012552"/>
    </source>
</evidence>
<dbReference type="PROSITE" id="PS51195">
    <property type="entry name" value="Q_MOTIF"/>
    <property type="match status" value="1"/>
</dbReference>
<evidence type="ECO:0000256" key="12">
    <source>
        <dbReference type="PROSITE-ProRule" id="PRU00552"/>
    </source>
</evidence>
<dbReference type="PANTHER" id="PTHR47959">
    <property type="entry name" value="ATP-DEPENDENT RNA HELICASE RHLE-RELATED"/>
    <property type="match status" value="1"/>
</dbReference>
<dbReference type="Pfam" id="PF08147">
    <property type="entry name" value="DBP10CT"/>
    <property type="match status" value="1"/>
</dbReference>
<dbReference type="PROSITE" id="PS51194">
    <property type="entry name" value="HELICASE_CTER"/>
    <property type="match status" value="1"/>
</dbReference>
<feature type="compositionally biased region" description="Basic and acidic residues" evidence="13">
    <location>
        <begin position="802"/>
        <end position="813"/>
    </location>
</feature>
<feature type="domain" description="DEAD-box RNA helicase Q" evidence="16">
    <location>
        <begin position="67"/>
        <end position="95"/>
    </location>
</feature>
<evidence type="ECO:0000256" key="5">
    <source>
        <dbReference type="ARBA" id="ARBA00022741"/>
    </source>
</evidence>
<dbReference type="OrthoDB" id="1191041at2759"/>
<comment type="caution">
    <text evidence="17">The sequence shown here is derived from an EMBL/GenBank/DDBJ whole genome shotgun (WGS) entry which is preliminary data.</text>
</comment>
<dbReference type="GO" id="GO:0005524">
    <property type="term" value="F:ATP binding"/>
    <property type="evidence" value="ECO:0007669"/>
    <property type="project" value="UniProtKB-KW"/>
</dbReference>
<feature type="compositionally biased region" description="Basic residues" evidence="13">
    <location>
        <begin position="829"/>
        <end position="853"/>
    </location>
</feature>
<dbReference type="PANTHER" id="PTHR47959:SF8">
    <property type="entry name" value="RNA HELICASE"/>
    <property type="match status" value="1"/>
</dbReference>
<dbReference type="PROSITE" id="PS00039">
    <property type="entry name" value="DEAD_ATP_HELICASE"/>
    <property type="match status" value="1"/>
</dbReference>
<feature type="region of interest" description="Disordered" evidence="13">
    <location>
        <begin position="628"/>
        <end position="649"/>
    </location>
</feature>
<comment type="similarity">
    <text evidence="3">Belongs to the DEAD box helicase family. DDX54/DBP10 subfamily.</text>
</comment>
<dbReference type="InterPro" id="IPR033517">
    <property type="entry name" value="DDX54/DBP10_DEAD-box_helicase"/>
</dbReference>
<comment type="catalytic activity">
    <reaction evidence="11">
        <text>ATP + H2O = ADP + phosphate + H(+)</text>
        <dbReference type="Rhea" id="RHEA:13065"/>
        <dbReference type="ChEBI" id="CHEBI:15377"/>
        <dbReference type="ChEBI" id="CHEBI:15378"/>
        <dbReference type="ChEBI" id="CHEBI:30616"/>
        <dbReference type="ChEBI" id="CHEBI:43474"/>
        <dbReference type="ChEBI" id="CHEBI:456216"/>
        <dbReference type="EC" id="3.6.4.13"/>
    </reaction>
</comment>
<keyword evidence="10" id="KW-0539">Nucleus</keyword>
<gene>
    <name evidence="17" type="ORF">AMORRO_LOCUS3208</name>
</gene>
<dbReference type="CDD" id="cd18787">
    <property type="entry name" value="SF2_C_DEAD"/>
    <property type="match status" value="1"/>
</dbReference>
<proteinExistence type="inferred from homology"/>
<evidence type="ECO:0000256" key="8">
    <source>
        <dbReference type="ARBA" id="ARBA00022840"/>
    </source>
</evidence>
<dbReference type="InterPro" id="IPR050079">
    <property type="entry name" value="DEAD_box_RNA_helicase"/>
</dbReference>
<dbReference type="GO" id="GO:0005730">
    <property type="term" value="C:nucleolus"/>
    <property type="evidence" value="ECO:0007669"/>
    <property type="project" value="UniProtKB-SubCell"/>
</dbReference>
<dbReference type="InterPro" id="IPR012541">
    <property type="entry name" value="DBP10_C"/>
</dbReference>
<evidence type="ECO:0000259" key="16">
    <source>
        <dbReference type="PROSITE" id="PS51195"/>
    </source>
</evidence>
<dbReference type="SMART" id="SM01123">
    <property type="entry name" value="DBP10CT"/>
    <property type="match status" value="1"/>
</dbReference>
<dbReference type="EMBL" id="CAJVPV010001511">
    <property type="protein sequence ID" value="CAG8500056.1"/>
    <property type="molecule type" value="Genomic_DNA"/>
</dbReference>
<dbReference type="InterPro" id="IPR014014">
    <property type="entry name" value="RNA_helicase_DEAD_Q_motif"/>
</dbReference>
<evidence type="ECO:0000256" key="11">
    <source>
        <dbReference type="ARBA" id="ARBA00047984"/>
    </source>
</evidence>
<dbReference type="SUPFAM" id="SSF52540">
    <property type="entry name" value="P-loop containing nucleoside triphosphate hydrolases"/>
    <property type="match status" value="2"/>
</dbReference>
<evidence type="ECO:0000256" key="13">
    <source>
        <dbReference type="SAM" id="MobiDB-lite"/>
    </source>
</evidence>
<dbReference type="SMART" id="SM00490">
    <property type="entry name" value="HELICc"/>
    <property type="match status" value="1"/>
</dbReference>
<dbReference type="GO" id="GO:0005829">
    <property type="term" value="C:cytosol"/>
    <property type="evidence" value="ECO:0007669"/>
    <property type="project" value="TreeGrafter"/>
</dbReference>
<evidence type="ECO:0000256" key="2">
    <source>
        <dbReference type="ARBA" id="ARBA00004604"/>
    </source>
</evidence>
<dbReference type="SMART" id="SM00487">
    <property type="entry name" value="DEXDc"/>
    <property type="match status" value="1"/>
</dbReference>
<evidence type="ECO:0000313" key="17">
    <source>
        <dbReference type="EMBL" id="CAG8500056.1"/>
    </source>
</evidence>
<comment type="function">
    <text evidence="1">ATP-binding RNA helicase involved in the biogenesis of 60S ribosomal subunits and is required for the normal formation of 25S and 5.8S rRNAs.</text>
</comment>
<evidence type="ECO:0000256" key="10">
    <source>
        <dbReference type="ARBA" id="ARBA00023242"/>
    </source>
</evidence>
<feature type="region of interest" description="Disordered" evidence="13">
    <location>
        <begin position="1"/>
        <end position="25"/>
    </location>
</feature>
<evidence type="ECO:0000259" key="15">
    <source>
        <dbReference type="PROSITE" id="PS51194"/>
    </source>
</evidence>
<keyword evidence="7" id="KW-0347">Helicase</keyword>
<evidence type="ECO:0000256" key="1">
    <source>
        <dbReference type="ARBA" id="ARBA00003706"/>
    </source>
</evidence>
<feature type="domain" description="Helicase C-terminal" evidence="15">
    <location>
        <begin position="324"/>
        <end position="473"/>
    </location>
</feature>
<dbReference type="InterPro" id="IPR027417">
    <property type="entry name" value="P-loop_NTPase"/>
</dbReference>
<keyword evidence="5" id="KW-0547">Nucleotide-binding</keyword>
<evidence type="ECO:0000313" key="18">
    <source>
        <dbReference type="Proteomes" id="UP000789342"/>
    </source>
</evidence>
<dbReference type="CDD" id="cd17959">
    <property type="entry name" value="DEADc_DDX54"/>
    <property type="match status" value="1"/>
</dbReference>
<evidence type="ECO:0000256" key="3">
    <source>
        <dbReference type="ARBA" id="ARBA00010379"/>
    </source>
</evidence>
<organism evidence="17 18">
    <name type="scientific">Acaulospora morrowiae</name>
    <dbReference type="NCBI Taxonomy" id="94023"/>
    <lineage>
        <taxon>Eukaryota</taxon>
        <taxon>Fungi</taxon>
        <taxon>Fungi incertae sedis</taxon>
        <taxon>Mucoromycota</taxon>
        <taxon>Glomeromycotina</taxon>
        <taxon>Glomeromycetes</taxon>
        <taxon>Diversisporales</taxon>
        <taxon>Acaulosporaceae</taxon>
        <taxon>Acaulospora</taxon>
    </lineage>
</organism>
<dbReference type="FunFam" id="3.40.50.300:FF:000865">
    <property type="entry name" value="ATP-dependent RNA helicase DDX54"/>
    <property type="match status" value="1"/>
</dbReference>
<dbReference type="GO" id="GO:0016787">
    <property type="term" value="F:hydrolase activity"/>
    <property type="evidence" value="ECO:0007669"/>
    <property type="project" value="UniProtKB-KW"/>
</dbReference>
<dbReference type="Pfam" id="PF00270">
    <property type="entry name" value="DEAD"/>
    <property type="match status" value="1"/>
</dbReference>
<feature type="region of interest" description="Disordered" evidence="13">
    <location>
        <begin position="802"/>
        <end position="853"/>
    </location>
</feature>
<feature type="domain" description="Helicase ATP-binding" evidence="14">
    <location>
        <begin position="98"/>
        <end position="270"/>
    </location>
</feature>
<dbReference type="AlphaFoldDB" id="A0A9N9F0L1"/>
<keyword evidence="18" id="KW-1185">Reference proteome</keyword>
<keyword evidence="9" id="KW-0694">RNA-binding</keyword>
<dbReference type="Gene3D" id="3.40.50.300">
    <property type="entry name" value="P-loop containing nucleotide triphosphate hydrolases"/>
    <property type="match status" value="2"/>
</dbReference>
<name>A0A9N9F0L1_9GLOM</name>
<comment type="subcellular location">
    <subcellularLocation>
        <location evidence="2">Nucleus</location>
        <location evidence="2">Nucleolus</location>
    </subcellularLocation>
</comment>
<evidence type="ECO:0000256" key="6">
    <source>
        <dbReference type="ARBA" id="ARBA00022801"/>
    </source>
</evidence>
<dbReference type="Proteomes" id="UP000789342">
    <property type="component" value="Unassembled WGS sequence"/>
</dbReference>
<dbReference type="InterPro" id="IPR011545">
    <property type="entry name" value="DEAD/DEAH_box_helicase_dom"/>
</dbReference>
<dbReference type="Pfam" id="PF00271">
    <property type="entry name" value="Helicase_C"/>
    <property type="match status" value="1"/>
</dbReference>
<dbReference type="GO" id="GO:0003724">
    <property type="term" value="F:RNA helicase activity"/>
    <property type="evidence" value="ECO:0007669"/>
    <property type="project" value="UniProtKB-EC"/>
</dbReference>
<sequence>MEAKIDVVRDQSSEGSDVPKNELTESEIDISRSLTKDVEVDLLSEEQEDVLISKQIQAQNRKKKKSGGFQSMGLSYSIYKAILHKGYKVPTPIQRKTIPLIMDGRDVVGMARTGSGKTAAFLIPMLEKLKVHSAKVGARAIILSPSRELAFQTRKVCTELAKYTNLRSCVVVGGDNLEDQFEMITGNPDIIIATPGRLLHLIVEMEMELKTIQYIVFDEADRLFELGFSVQLHEILHKLPHSRQTLLFSATLPKSLVDFAKAGLQEPTLVRLDVDTKISSDLEMAFFSVKQAEKEAALLYILHEVIKVPTATKSTSEVANNVSSRTEEFTSISHQTIVFVSTKHHVEYVANLLSLFGHQVSYIYGSLDQDARKIQINNFRCGQTNILIVTDIAARGIDIPILENVINYDFVDSSKIFVHRVGRTARAGRRGFAYSLVTPEELPYLLDLQLFLGRRLLIGSSTASTPDYTSDIIVGRFPPDSLDPYIEWVKSKLQGIHNLESLCEVSKNGYKLFCRSRLSASPESYKRSKEIMMMESYTDVHLLFANQVDANERNRLNFINSISNFRPQETIFEIGSHGNRKASLAARIMKKHRETVSKKIESHRTIDLFGAVENLNTGNKEDELKHSDITKKRKASDTVESRKKPKKEQFRDDQYYIPHYQKDANTERGYSVNQGTSFVEESRKAVMDTRDDELIDSANKKGGLRWDNKKKTFVRGGGIGSDNKKLIKTESGVKLPATYKSGRFDAWKKQNKFEIPRTGEKELSSKIVDNKRFRHKKMTAPKPLDPLAKDYEKKKRNLLKNTGDRKLGNDKDLGNFNSNNELRTVEQIHKRRKLKEKRRAKNARPSRRGKSKK</sequence>
<keyword evidence="8" id="KW-0067">ATP-binding</keyword>
<dbReference type="InterPro" id="IPR000629">
    <property type="entry name" value="RNA-helicase_DEAD-box_CS"/>
</dbReference>
<dbReference type="PROSITE" id="PS51192">
    <property type="entry name" value="HELICASE_ATP_BIND_1"/>
    <property type="match status" value="1"/>
</dbReference>
<protein>
    <recommendedName>
        <fullName evidence="4">RNA helicase</fullName>
        <ecNumber evidence="4">3.6.4.13</ecNumber>
    </recommendedName>
</protein>
<dbReference type="EC" id="3.6.4.13" evidence="4"/>
<feature type="compositionally biased region" description="Basic and acidic residues" evidence="13">
    <location>
        <begin position="1"/>
        <end position="23"/>
    </location>
</feature>
<accession>A0A9N9F0L1</accession>
<feature type="short sequence motif" description="Q motif" evidence="12">
    <location>
        <begin position="67"/>
        <end position="95"/>
    </location>
</feature>
<reference evidence="17" key="1">
    <citation type="submission" date="2021-06" db="EMBL/GenBank/DDBJ databases">
        <authorList>
            <person name="Kallberg Y."/>
            <person name="Tangrot J."/>
            <person name="Rosling A."/>
        </authorList>
    </citation>
    <scope>NUCLEOTIDE SEQUENCE</scope>
    <source>
        <strain evidence="17">CL551</strain>
    </source>
</reference>
<dbReference type="GO" id="GO:0003723">
    <property type="term" value="F:RNA binding"/>
    <property type="evidence" value="ECO:0007669"/>
    <property type="project" value="UniProtKB-KW"/>
</dbReference>
<evidence type="ECO:0000256" key="9">
    <source>
        <dbReference type="ARBA" id="ARBA00022884"/>
    </source>
</evidence>
<dbReference type="InterPro" id="IPR014001">
    <property type="entry name" value="Helicase_ATP-bd"/>
</dbReference>
<dbReference type="InterPro" id="IPR001650">
    <property type="entry name" value="Helicase_C-like"/>
</dbReference>
<evidence type="ECO:0000256" key="7">
    <source>
        <dbReference type="ARBA" id="ARBA00022806"/>
    </source>
</evidence>
<keyword evidence="6" id="KW-0378">Hydrolase</keyword>